<protein>
    <recommendedName>
        <fullName evidence="3">HAD family hydrolase</fullName>
    </recommendedName>
</protein>
<dbReference type="Pfam" id="PF18143">
    <property type="entry name" value="HAD_SAK_2"/>
    <property type="match status" value="1"/>
</dbReference>
<reference evidence="2" key="1">
    <citation type="submission" date="2020-08" db="EMBL/GenBank/DDBJ databases">
        <title>Lacibacter sp. S13-6-6 genome sequencing.</title>
        <authorList>
            <person name="Jin L."/>
        </authorList>
    </citation>
    <scope>NUCLEOTIDE SEQUENCE [LARGE SCALE GENOMIC DNA]</scope>
    <source>
        <strain evidence="2">S13-6-6</strain>
    </source>
</reference>
<name>A0A7G5XC62_9BACT</name>
<dbReference type="RefSeq" id="WP_182801330.1">
    <property type="nucleotide sequence ID" value="NZ_CP060007.1"/>
</dbReference>
<keyword evidence="2" id="KW-1185">Reference proteome</keyword>
<dbReference type="Proteomes" id="UP000515344">
    <property type="component" value="Chromosome"/>
</dbReference>
<dbReference type="AlphaFoldDB" id="A0A7G5XC62"/>
<evidence type="ECO:0008006" key="3">
    <source>
        <dbReference type="Google" id="ProtNLM"/>
    </source>
</evidence>
<dbReference type="EMBL" id="CP060007">
    <property type="protein sequence ID" value="QNA43065.1"/>
    <property type="molecule type" value="Genomic_DNA"/>
</dbReference>
<evidence type="ECO:0000313" key="1">
    <source>
        <dbReference type="EMBL" id="QNA43065.1"/>
    </source>
</evidence>
<dbReference type="KEGG" id="lacs:H4075_13330"/>
<accession>A0A7G5XC62</accession>
<evidence type="ECO:0000313" key="2">
    <source>
        <dbReference type="Proteomes" id="UP000515344"/>
    </source>
</evidence>
<proteinExistence type="predicted"/>
<organism evidence="1 2">
    <name type="scientific">Lacibacter sediminis</name>
    <dbReference type="NCBI Taxonomy" id="2760713"/>
    <lineage>
        <taxon>Bacteria</taxon>
        <taxon>Pseudomonadati</taxon>
        <taxon>Bacteroidota</taxon>
        <taxon>Chitinophagia</taxon>
        <taxon>Chitinophagales</taxon>
        <taxon>Chitinophagaceae</taxon>
        <taxon>Lacibacter</taxon>
    </lineage>
</organism>
<sequence length="154" mass="17388">MIILLDIDGVLVTTPSWRATEILADGFMKFNDNAATNLQRLIIETEADIVLTSTHRVNYSIETWKKIFRQRGILTNSIAKLNEKKSIETMLNRATEIKEWFDNGGHKYNFVIIDDDLSLNDLPVAIKSRCVITSPLIGLNEDATNNALKILLAK</sequence>
<gene>
    <name evidence="1" type="ORF">H4075_13330</name>
</gene>